<dbReference type="InterPro" id="IPR043519">
    <property type="entry name" value="NT_sf"/>
</dbReference>
<keyword evidence="4" id="KW-1185">Reference proteome</keyword>
<dbReference type="HAMAP" id="MF_01477">
    <property type="entry name" value="Iojap_RsfS"/>
    <property type="match status" value="1"/>
</dbReference>
<keyword evidence="2" id="KW-0963">Cytoplasm</keyword>
<comment type="function">
    <text evidence="2">Functions as a ribosomal silencing factor. Interacts with ribosomal protein uL14 (rplN), blocking formation of intersubunit bridge B8. Prevents association of the 30S and 50S ribosomal subunits and the formation of functional ribosomes, thus repressing translation.</text>
</comment>
<dbReference type="Gene3D" id="3.30.460.10">
    <property type="entry name" value="Beta Polymerase, domain 2"/>
    <property type="match status" value="1"/>
</dbReference>
<dbReference type="FunCoup" id="F5Y7D3">
    <property type="interactions" value="310"/>
</dbReference>
<dbReference type="AlphaFoldDB" id="F5Y7D3"/>
<accession>F5Y7D3</accession>
<dbReference type="HOGENOM" id="CLU_092688_6_1_12"/>
<dbReference type="Proteomes" id="UP000009222">
    <property type="component" value="Chromosome"/>
</dbReference>
<gene>
    <name evidence="2" type="primary">rsfS</name>
    <name evidence="3" type="ordered locus">TREAZ_3500</name>
</gene>
<dbReference type="GO" id="GO:0043023">
    <property type="term" value="F:ribosomal large subunit binding"/>
    <property type="evidence" value="ECO:0007669"/>
    <property type="project" value="TreeGrafter"/>
</dbReference>
<dbReference type="Pfam" id="PF02410">
    <property type="entry name" value="RsfS"/>
    <property type="match status" value="1"/>
</dbReference>
<comment type="subunit">
    <text evidence="2">Interacts with ribosomal protein uL14 (rplN).</text>
</comment>
<evidence type="ECO:0000313" key="4">
    <source>
        <dbReference type="Proteomes" id="UP000009222"/>
    </source>
</evidence>
<dbReference type="GO" id="GO:0005737">
    <property type="term" value="C:cytoplasm"/>
    <property type="evidence" value="ECO:0007669"/>
    <property type="project" value="UniProtKB-SubCell"/>
</dbReference>
<keyword evidence="2" id="KW-0678">Repressor</keyword>
<dbReference type="GO" id="GO:0090071">
    <property type="term" value="P:negative regulation of ribosome biogenesis"/>
    <property type="evidence" value="ECO:0007669"/>
    <property type="project" value="UniProtKB-UniRule"/>
</dbReference>
<evidence type="ECO:0000313" key="3">
    <source>
        <dbReference type="EMBL" id="AEF80616.1"/>
    </source>
</evidence>
<evidence type="ECO:0000256" key="2">
    <source>
        <dbReference type="HAMAP-Rule" id="MF_01477"/>
    </source>
</evidence>
<comment type="similarity">
    <text evidence="1 2">Belongs to the Iojap/RsfS family.</text>
</comment>
<keyword evidence="2" id="KW-0810">Translation regulation</keyword>
<dbReference type="SUPFAM" id="SSF81301">
    <property type="entry name" value="Nucleotidyltransferase"/>
    <property type="match status" value="1"/>
</dbReference>
<proteinExistence type="inferred from homology"/>
<comment type="subcellular location">
    <subcellularLocation>
        <location evidence="2">Cytoplasm</location>
    </subcellularLocation>
</comment>
<reference evidence="3 4" key="2">
    <citation type="journal article" date="2011" name="ISME J.">
        <title>RNA-seq reveals cooperative metabolic interactions between two termite-gut spirochete species in co-culture.</title>
        <authorList>
            <person name="Rosenthal A.Z."/>
            <person name="Matson E.G."/>
            <person name="Eldar A."/>
            <person name="Leadbetter J.R."/>
        </authorList>
    </citation>
    <scope>NUCLEOTIDE SEQUENCE [LARGE SCALE GENOMIC DNA]</scope>
    <source>
        <strain evidence="4">ATCC BAA-888 / DSM 13862 / ZAS-9</strain>
    </source>
</reference>
<dbReference type="GO" id="GO:0017148">
    <property type="term" value="P:negative regulation of translation"/>
    <property type="evidence" value="ECO:0007669"/>
    <property type="project" value="UniProtKB-UniRule"/>
</dbReference>
<protein>
    <recommendedName>
        <fullName evidence="2">Ribosomal silencing factor RsfS</fullName>
    </recommendedName>
</protein>
<dbReference type="PANTHER" id="PTHR21043">
    <property type="entry name" value="IOJAP SUPERFAMILY ORTHOLOG"/>
    <property type="match status" value="1"/>
</dbReference>
<sequence length="119" mass="13560">MALELGKLLEDHKGSDIVVLDMRSLNFWTDFFVIASVTSSAHLSGLERHIKDYSRNKGIEPRRSRKPDIEDEWCLIDLGNLVVHLMTSRSRSFYELERLWSSAPVIYSSKSSSKSTPSS</sequence>
<dbReference type="NCBIfam" id="TIGR00090">
    <property type="entry name" value="rsfS_iojap_ybeB"/>
    <property type="match status" value="1"/>
</dbReference>
<dbReference type="EMBL" id="CP001841">
    <property type="protein sequence ID" value="AEF80616.1"/>
    <property type="molecule type" value="Genomic_DNA"/>
</dbReference>
<dbReference type="eggNOG" id="COG0799">
    <property type="taxonomic scope" value="Bacteria"/>
</dbReference>
<evidence type="ECO:0000256" key="1">
    <source>
        <dbReference type="ARBA" id="ARBA00010574"/>
    </source>
</evidence>
<organism evidence="3 4">
    <name type="scientific">Leadbettera azotonutricia (strain ATCC BAA-888 / DSM 13862 / ZAS-9)</name>
    <name type="common">Treponema azotonutricium</name>
    <dbReference type="NCBI Taxonomy" id="545695"/>
    <lineage>
        <taxon>Bacteria</taxon>
        <taxon>Pseudomonadati</taxon>
        <taxon>Spirochaetota</taxon>
        <taxon>Spirochaetia</taxon>
        <taxon>Spirochaetales</taxon>
        <taxon>Breznakiellaceae</taxon>
        <taxon>Leadbettera</taxon>
    </lineage>
</organism>
<dbReference type="InterPro" id="IPR004394">
    <property type="entry name" value="Iojap/RsfS/C7orf30"/>
</dbReference>
<reference evidence="4" key="1">
    <citation type="submission" date="2009-12" db="EMBL/GenBank/DDBJ databases">
        <title>Complete sequence of Treponema azotonutricium strain ZAS-9.</title>
        <authorList>
            <person name="Tetu S.G."/>
            <person name="Matson E."/>
            <person name="Ren Q."/>
            <person name="Seshadri R."/>
            <person name="Elbourne L."/>
            <person name="Hassan K.A."/>
            <person name="Durkin A."/>
            <person name="Radune D."/>
            <person name="Mohamoud Y."/>
            <person name="Shay R."/>
            <person name="Jin S."/>
            <person name="Zhang X."/>
            <person name="Lucey K."/>
            <person name="Ballor N.R."/>
            <person name="Ottesen E."/>
            <person name="Rosenthal R."/>
            <person name="Allen A."/>
            <person name="Leadbetter J.R."/>
            <person name="Paulsen I.T."/>
        </authorList>
    </citation>
    <scope>NUCLEOTIDE SEQUENCE [LARGE SCALE GENOMIC DNA]</scope>
    <source>
        <strain evidence="4">ATCC BAA-888 / DSM 13862 / ZAS-9</strain>
    </source>
</reference>
<name>F5Y7D3_LEAAZ</name>
<dbReference type="STRING" id="545695.TREAZ_3500"/>
<dbReference type="InParanoid" id="F5Y7D3"/>
<dbReference type="KEGG" id="taz:TREAZ_3500"/>
<dbReference type="GO" id="GO:0042256">
    <property type="term" value="P:cytosolic ribosome assembly"/>
    <property type="evidence" value="ECO:0007669"/>
    <property type="project" value="UniProtKB-UniRule"/>
</dbReference>
<dbReference type="PANTHER" id="PTHR21043:SF0">
    <property type="entry name" value="MITOCHONDRIAL ASSEMBLY OF RIBOSOMAL LARGE SUBUNIT PROTEIN 1"/>
    <property type="match status" value="1"/>
</dbReference>